<dbReference type="AlphaFoldDB" id="A0A163J2T5"/>
<evidence type="ECO:0000313" key="3">
    <source>
        <dbReference type="Proteomes" id="UP000078561"/>
    </source>
</evidence>
<organism evidence="2">
    <name type="scientific">Absidia glauca</name>
    <name type="common">Pin mould</name>
    <dbReference type="NCBI Taxonomy" id="4829"/>
    <lineage>
        <taxon>Eukaryota</taxon>
        <taxon>Fungi</taxon>
        <taxon>Fungi incertae sedis</taxon>
        <taxon>Mucoromycota</taxon>
        <taxon>Mucoromycotina</taxon>
        <taxon>Mucoromycetes</taxon>
        <taxon>Mucorales</taxon>
        <taxon>Cunninghamellaceae</taxon>
        <taxon>Absidia</taxon>
    </lineage>
</organism>
<keyword evidence="1" id="KW-0812">Transmembrane</keyword>
<dbReference type="EMBL" id="LT551286">
    <property type="protein sequence ID" value="SAL96824.1"/>
    <property type="molecule type" value="Genomic_DNA"/>
</dbReference>
<gene>
    <name evidence="2" type="primary">ABSGL_02251.1 scaffold 2873</name>
</gene>
<keyword evidence="3" id="KW-1185">Reference proteome</keyword>
<evidence type="ECO:0000313" key="2">
    <source>
        <dbReference type="EMBL" id="SAL96824.1"/>
    </source>
</evidence>
<proteinExistence type="predicted"/>
<keyword evidence="1" id="KW-0472">Membrane</keyword>
<name>A0A163J2T5_ABSGL</name>
<evidence type="ECO:0000256" key="1">
    <source>
        <dbReference type="SAM" id="Phobius"/>
    </source>
</evidence>
<feature type="transmembrane region" description="Helical" evidence="1">
    <location>
        <begin position="49"/>
        <end position="70"/>
    </location>
</feature>
<sequence length="130" mass="14323">MNESIIWYLSILYLVGLIHAVPSTPAFQGKKSLGSHLVTRGQYPLNKDYVLTTVATLWVPTVVAGVPVVLRAPIVPAATYLRLAVALMEMHVCSFSNHNEVSQLPAKRESFVPVGFLKANGPFEWDLFTV</sequence>
<keyword evidence="1" id="KW-1133">Transmembrane helix</keyword>
<accession>A0A163J2T5</accession>
<dbReference type="Proteomes" id="UP000078561">
    <property type="component" value="Unassembled WGS sequence"/>
</dbReference>
<reference evidence="2" key="1">
    <citation type="submission" date="2016-04" db="EMBL/GenBank/DDBJ databases">
        <authorList>
            <person name="Evans L.H."/>
            <person name="Alamgir A."/>
            <person name="Owens N."/>
            <person name="Weber N.D."/>
            <person name="Virtaneva K."/>
            <person name="Barbian K."/>
            <person name="Babar A."/>
            <person name="Rosenke K."/>
        </authorList>
    </citation>
    <scope>NUCLEOTIDE SEQUENCE [LARGE SCALE GENOMIC DNA]</scope>
    <source>
        <strain evidence="2">CBS 101.48</strain>
    </source>
</reference>
<feature type="transmembrane region" description="Helical" evidence="1">
    <location>
        <begin position="6"/>
        <end position="28"/>
    </location>
</feature>
<protein>
    <submittedName>
        <fullName evidence="2">Uncharacterized protein</fullName>
    </submittedName>
</protein>
<dbReference type="InParanoid" id="A0A163J2T5"/>